<protein>
    <recommendedName>
        <fullName evidence="1">HNH nuclease domain-containing protein</fullName>
    </recommendedName>
</protein>
<sequence length="98" mass="11854">MYEDILFNNYLYEVYQFHSCMEAHHLIPMEFQDDFEHSIDVPENIISLCPTCHRLFHHASDCEKKEIIEKFFDKRSAALSFERGVMIKKDTLLRYYKV</sequence>
<dbReference type="Proteomes" id="UP000264779">
    <property type="component" value="Unassembled WGS sequence"/>
</dbReference>
<proteinExistence type="predicted"/>
<evidence type="ECO:0000259" key="1">
    <source>
        <dbReference type="Pfam" id="PF13391"/>
    </source>
</evidence>
<dbReference type="InterPro" id="IPR003615">
    <property type="entry name" value="HNH_nuc"/>
</dbReference>
<dbReference type="Pfam" id="PF13391">
    <property type="entry name" value="HNH_2"/>
    <property type="match status" value="1"/>
</dbReference>
<dbReference type="EMBL" id="DONK01000056">
    <property type="protein sequence ID" value="HBU50481.1"/>
    <property type="molecule type" value="Genomic_DNA"/>
</dbReference>
<organism evidence="2 3">
    <name type="scientific">Alteromonas australica</name>
    <dbReference type="NCBI Taxonomy" id="589873"/>
    <lineage>
        <taxon>Bacteria</taxon>
        <taxon>Pseudomonadati</taxon>
        <taxon>Pseudomonadota</taxon>
        <taxon>Gammaproteobacteria</taxon>
        <taxon>Alteromonadales</taxon>
        <taxon>Alteromonadaceae</taxon>
        <taxon>Alteromonas/Salinimonas group</taxon>
        <taxon>Alteromonas</taxon>
    </lineage>
</organism>
<name>A0A358DW10_9ALTE</name>
<evidence type="ECO:0000313" key="3">
    <source>
        <dbReference type="Proteomes" id="UP000264779"/>
    </source>
</evidence>
<evidence type="ECO:0000313" key="2">
    <source>
        <dbReference type="EMBL" id="HBU50481.1"/>
    </source>
</evidence>
<accession>A0A358DW10</accession>
<dbReference type="AlphaFoldDB" id="A0A358DW10"/>
<gene>
    <name evidence="2" type="ORF">DEB45_04400</name>
</gene>
<reference evidence="2 3" key="1">
    <citation type="journal article" date="2018" name="Nat. Biotechnol.">
        <title>A standardized bacterial taxonomy based on genome phylogeny substantially revises the tree of life.</title>
        <authorList>
            <person name="Parks D.H."/>
            <person name="Chuvochina M."/>
            <person name="Waite D.W."/>
            <person name="Rinke C."/>
            <person name="Skarshewski A."/>
            <person name="Chaumeil P.A."/>
            <person name="Hugenholtz P."/>
        </authorList>
    </citation>
    <scope>NUCLEOTIDE SEQUENCE [LARGE SCALE GENOMIC DNA]</scope>
    <source>
        <strain evidence="2">UBA11621</strain>
    </source>
</reference>
<dbReference type="RefSeq" id="WP_414630998.1">
    <property type="nucleotide sequence ID" value="NZ_DDEC01000096.1"/>
</dbReference>
<comment type="caution">
    <text evidence="2">The sequence shown here is derived from an EMBL/GenBank/DDBJ whole genome shotgun (WGS) entry which is preliminary data.</text>
</comment>
<feature type="domain" description="HNH nuclease" evidence="1">
    <location>
        <begin position="20"/>
        <end position="58"/>
    </location>
</feature>